<protein>
    <recommendedName>
        <fullName evidence="3">DUF4468 domain-containing protein</fullName>
    </recommendedName>
</protein>
<reference evidence="1 2" key="1">
    <citation type="submission" date="2020-01" db="EMBL/GenBank/DDBJ databases">
        <title>Muricauda sediminis sp.nov. 40Bstr401.</title>
        <authorList>
            <person name="Xue Z."/>
            <person name="Zhu S."/>
            <person name="Ren N."/>
            <person name="Chen T."/>
            <person name="Chen X."/>
            <person name="Chen J."/>
            <person name="Yang J."/>
        </authorList>
    </citation>
    <scope>NUCLEOTIDE SEQUENCE [LARGE SCALE GENOMIC DNA]</scope>
    <source>
        <strain evidence="1 2">40Bstr401</strain>
    </source>
</reference>
<evidence type="ECO:0008006" key="3">
    <source>
        <dbReference type="Google" id="ProtNLM"/>
    </source>
</evidence>
<keyword evidence="2" id="KW-1185">Reference proteome</keyword>
<dbReference type="Proteomes" id="UP000468707">
    <property type="component" value="Unassembled WGS sequence"/>
</dbReference>
<dbReference type="EMBL" id="JAAAMI010000009">
    <property type="protein sequence ID" value="NDV44752.1"/>
    <property type="molecule type" value="Genomic_DNA"/>
</dbReference>
<evidence type="ECO:0000313" key="2">
    <source>
        <dbReference type="Proteomes" id="UP000468707"/>
    </source>
</evidence>
<comment type="caution">
    <text evidence="1">The sequence shown here is derived from an EMBL/GenBank/DDBJ whole genome shotgun (WGS) entry which is preliminary data.</text>
</comment>
<dbReference type="RefSeq" id="WP_163636176.1">
    <property type="nucleotide sequence ID" value="NZ_JAAAMI010000009.1"/>
</dbReference>
<dbReference type="AlphaFoldDB" id="A0A6I5L2I9"/>
<accession>A0A6I5L2I9</accession>
<evidence type="ECO:0000313" key="1">
    <source>
        <dbReference type="EMBL" id="NDV44752.1"/>
    </source>
</evidence>
<name>A0A6I5L2I9_9FLAO</name>
<sequence length="163" mass="18475">MKTWLTYTICVGFMGMINAQASNSVIEEKLPYYPNEINFTTEILGLGEDFVLDHWQQYILEHGGKSEILGYEKGDLQMVSKDVMLPPLDNETVTLNTLLFPNTSETGVNLSINVQKKDGTYLSNQGQDKVAAKKLEAWLLDFNRGLTSLEKQEVFNYVEQKAE</sequence>
<gene>
    <name evidence="1" type="ORF">GTK07_15595</name>
</gene>
<proteinExistence type="predicted"/>
<organism evidence="1 2">
    <name type="scientific">Flagellimonas sediminis</name>
    <dbReference type="NCBI Taxonomy" id="2696468"/>
    <lineage>
        <taxon>Bacteria</taxon>
        <taxon>Pseudomonadati</taxon>
        <taxon>Bacteroidota</taxon>
        <taxon>Flavobacteriia</taxon>
        <taxon>Flavobacteriales</taxon>
        <taxon>Flavobacteriaceae</taxon>
        <taxon>Flagellimonas</taxon>
    </lineage>
</organism>